<evidence type="ECO:0000313" key="4">
    <source>
        <dbReference type="Proteomes" id="UP000053257"/>
    </source>
</evidence>
<organism evidence="3 4">
    <name type="scientific">Phlebiopsis gigantea (strain 11061_1 CR5-6)</name>
    <name type="common">White-rot fungus</name>
    <name type="synonym">Peniophora gigantea</name>
    <dbReference type="NCBI Taxonomy" id="745531"/>
    <lineage>
        <taxon>Eukaryota</taxon>
        <taxon>Fungi</taxon>
        <taxon>Dikarya</taxon>
        <taxon>Basidiomycota</taxon>
        <taxon>Agaricomycotina</taxon>
        <taxon>Agaricomycetes</taxon>
        <taxon>Polyporales</taxon>
        <taxon>Phanerochaetaceae</taxon>
        <taxon>Phlebiopsis</taxon>
    </lineage>
</organism>
<dbReference type="STRING" id="745531.A0A0C3S4A0"/>
<evidence type="ECO:0000256" key="1">
    <source>
        <dbReference type="SAM" id="SignalP"/>
    </source>
</evidence>
<dbReference type="Gene3D" id="3.40.50.720">
    <property type="entry name" value="NAD(P)-binding Rossmann-like Domain"/>
    <property type="match status" value="1"/>
</dbReference>
<feature type="signal peptide" evidence="1">
    <location>
        <begin position="1"/>
        <end position="19"/>
    </location>
</feature>
<dbReference type="EMBL" id="KN840649">
    <property type="protein sequence ID" value="KIP02845.1"/>
    <property type="molecule type" value="Genomic_DNA"/>
</dbReference>
<gene>
    <name evidence="3" type="ORF">PHLGIDRAFT_122096</name>
</gene>
<evidence type="ECO:0000259" key="2">
    <source>
        <dbReference type="Pfam" id="PF01370"/>
    </source>
</evidence>
<keyword evidence="4" id="KW-1185">Reference proteome</keyword>
<keyword evidence="1" id="KW-0732">Signal</keyword>
<dbReference type="HOGENOM" id="CLU_007383_12_3_1"/>
<protein>
    <recommendedName>
        <fullName evidence="2">NAD-dependent epimerase/dehydratase domain-containing protein</fullName>
    </recommendedName>
</protein>
<dbReference type="GO" id="GO:0005737">
    <property type="term" value="C:cytoplasm"/>
    <property type="evidence" value="ECO:0007669"/>
    <property type="project" value="TreeGrafter"/>
</dbReference>
<dbReference type="InterPro" id="IPR036291">
    <property type="entry name" value="NAD(P)-bd_dom_sf"/>
</dbReference>
<feature type="chain" id="PRO_5002169782" description="NAD-dependent epimerase/dehydratase domain-containing protein" evidence="1">
    <location>
        <begin position="20"/>
        <end position="304"/>
    </location>
</feature>
<dbReference type="PANTHER" id="PTHR48079:SF3">
    <property type="entry name" value="NAD-DEPENDENT EPIMERASE_DEHYDRATASE DOMAIN-CONTAINING PROTEIN"/>
    <property type="match status" value="1"/>
</dbReference>
<reference evidence="3 4" key="1">
    <citation type="journal article" date="2014" name="PLoS Genet.">
        <title>Analysis of the Phlebiopsis gigantea genome, transcriptome and secretome provides insight into its pioneer colonization strategies of wood.</title>
        <authorList>
            <person name="Hori C."/>
            <person name="Ishida T."/>
            <person name="Igarashi K."/>
            <person name="Samejima M."/>
            <person name="Suzuki H."/>
            <person name="Master E."/>
            <person name="Ferreira P."/>
            <person name="Ruiz-Duenas F.J."/>
            <person name="Held B."/>
            <person name="Canessa P."/>
            <person name="Larrondo L.F."/>
            <person name="Schmoll M."/>
            <person name="Druzhinina I.S."/>
            <person name="Kubicek C.P."/>
            <person name="Gaskell J.A."/>
            <person name="Kersten P."/>
            <person name="St John F."/>
            <person name="Glasner J."/>
            <person name="Sabat G."/>
            <person name="Splinter BonDurant S."/>
            <person name="Syed K."/>
            <person name="Yadav J."/>
            <person name="Mgbeahuruike A.C."/>
            <person name="Kovalchuk A."/>
            <person name="Asiegbu F.O."/>
            <person name="Lackner G."/>
            <person name="Hoffmeister D."/>
            <person name="Rencoret J."/>
            <person name="Gutierrez A."/>
            <person name="Sun H."/>
            <person name="Lindquist E."/>
            <person name="Barry K."/>
            <person name="Riley R."/>
            <person name="Grigoriev I.V."/>
            <person name="Henrissat B."/>
            <person name="Kues U."/>
            <person name="Berka R.M."/>
            <person name="Martinez A.T."/>
            <person name="Covert S.F."/>
            <person name="Blanchette R.A."/>
            <person name="Cullen D."/>
        </authorList>
    </citation>
    <scope>NUCLEOTIDE SEQUENCE [LARGE SCALE GENOMIC DNA]</scope>
    <source>
        <strain evidence="3 4">11061_1 CR5-6</strain>
    </source>
</reference>
<evidence type="ECO:0000313" key="3">
    <source>
        <dbReference type="EMBL" id="KIP02845.1"/>
    </source>
</evidence>
<dbReference type="Proteomes" id="UP000053257">
    <property type="component" value="Unassembled WGS sequence"/>
</dbReference>
<dbReference type="GO" id="GO:0004029">
    <property type="term" value="F:aldehyde dehydrogenase (NAD+) activity"/>
    <property type="evidence" value="ECO:0007669"/>
    <property type="project" value="TreeGrafter"/>
</dbReference>
<dbReference type="AlphaFoldDB" id="A0A0C3S4A0"/>
<feature type="domain" description="NAD-dependent epimerase/dehydratase" evidence="2">
    <location>
        <begin position="3"/>
        <end position="217"/>
    </location>
</feature>
<proteinExistence type="predicted"/>
<name>A0A0C3S4A0_PHLG1</name>
<accession>A0A0C3S4A0</accession>
<dbReference type="OrthoDB" id="10000533at2759"/>
<dbReference type="SUPFAM" id="SSF51735">
    <property type="entry name" value="NAD(P)-binding Rossmann-fold domains"/>
    <property type="match status" value="1"/>
</dbReference>
<dbReference type="InterPro" id="IPR051783">
    <property type="entry name" value="NAD(P)-dependent_oxidoreduct"/>
</dbReference>
<dbReference type="Pfam" id="PF01370">
    <property type="entry name" value="Epimerase"/>
    <property type="match status" value="1"/>
</dbReference>
<dbReference type="PANTHER" id="PTHR48079">
    <property type="entry name" value="PROTEIN YEEZ"/>
    <property type="match status" value="1"/>
</dbReference>
<sequence length="304" mass="33131">MKVLVLGASGFIGLPAAQALVRAGHIVYGVTRSEEKARQLAQEEIIPIVAPTSDPSKWLALVATLDVVIDAVGGAEIKALSDQLLQATAEAAQRRPADSPKLTYIYTSGTWVHGHDLRTIKTDNTPITNPAELVAWRPAQEQRVLTHPVLNGIVIRPALLYGRSGSLVGMLFRGASEGKIAWYGTPESYWTLIHVDDLAEMYLLLAEKAQLAGGKIFDAANNFAESLPDILQKLAEVSGCTTEPVFLQPTTPFESALSTTSLLKPYMARNLLGWHPRKLGLVDNMEIYYNAWKASVGLVKVEEY</sequence>
<dbReference type="InterPro" id="IPR001509">
    <property type="entry name" value="Epimerase_deHydtase"/>
</dbReference>